<feature type="transmembrane region" description="Helical" evidence="6">
    <location>
        <begin position="43"/>
        <end position="62"/>
    </location>
</feature>
<organism evidence="7 8">
    <name type="scientific">Brassica napus</name>
    <name type="common">Rape</name>
    <dbReference type="NCBI Taxonomy" id="3708"/>
    <lineage>
        <taxon>Eukaryota</taxon>
        <taxon>Viridiplantae</taxon>
        <taxon>Streptophyta</taxon>
        <taxon>Embryophyta</taxon>
        <taxon>Tracheophyta</taxon>
        <taxon>Spermatophyta</taxon>
        <taxon>Magnoliopsida</taxon>
        <taxon>eudicotyledons</taxon>
        <taxon>Gunneridae</taxon>
        <taxon>Pentapetalae</taxon>
        <taxon>rosids</taxon>
        <taxon>malvids</taxon>
        <taxon>Brassicales</taxon>
        <taxon>Brassicaceae</taxon>
        <taxon>Brassiceae</taxon>
        <taxon>Brassica</taxon>
    </lineage>
</organism>
<dbReference type="AlphaFoldDB" id="A0A078IAL5"/>
<reference evidence="7 8" key="1">
    <citation type="journal article" date="2014" name="Science">
        <title>Plant genetics. Early allopolyploid evolution in the post-Neolithic Brassica napus oilseed genome.</title>
        <authorList>
            <person name="Chalhoub B."/>
            <person name="Denoeud F."/>
            <person name="Liu S."/>
            <person name="Parkin I.A."/>
            <person name="Tang H."/>
            <person name="Wang X."/>
            <person name="Chiquet J."/>
            <person name="Belcram H."/>
            <person name="Tong C."/>
            <person name="Samans B."/>
            <person name="Correa M."/>
            <person name="Da Silva C."/>
            <person name="Just J."/>
            <person name="Falentin C."/>
            <person name="Koh C.S."/>
            <person name="Le Clainche I."/>
            <person name="Bernard M."/>
            <person name="Bento P."/>
            <person name="Noel B."/>
            <person name="Labadie K."/>
            <person name="Alberti A."/>
            <person name="Charles M."/>
            <person name="Arnaud D."/>
            <person name="Guo H."/>
            <person name="Daviaud C."/>
            <person name="Alamery S."/>
            <person name="Jabbari K."/>
            <person name="Zhao M."/>
            <person name="Edger P.P."/>
            <person name="Chelaifa H."/>
            <person name="Tack D."/>
            <person name="Lassalle G."/>
            <person name="Mestiri I."/>
            <person name="Schnel N."/>
            <person name="Le Paslier M.C."/>
            <person name="Fan G."/>
            <person name="Renault V."/>
            <person name="Bayer P.E."/>
            <person name="Golicz A.A."/>
            <person name="Manoli S."/>
            <person name="Lee T.H."/>
            <person name="Thi V.H."/>
            <person name="Chalabi S."/>
            <person name="Hu Q."/>
            <person name="Fan C."/>
            <person name="Tollenaere R."/>
            <person name="Lu Y."/>
            <person name="Battail C."/>
            <person name="Shen J."/>
            <person name="Sidebottom C.H."/>
            <person name="Wang X."/>
            <person name="Canaguier A."/>
            <person name="Chauveau A."/>
            <person name="Berard A."/>
            <person name="Deniot G."/>
            <person name="Guan M."/>
            <person name="Liu Z."/>
            <person name="Sun F."/>
            <person name="Lim Y.P."/>
            <person name="Lyons E."/>
            <person name="Town C.D."/>
            <person name="Bancroft I."/>
            <person name="Wang X."/>
            <person name="Meng J."/>
            <person name="Ma J."/>
            <person name="Pires J.C."/>
            <person name="King G.J."/>
            <person name="Brunel D."/>
            <person name="Delourme R."/>
            <person name="Renard M."/>
            <person name="Aury J.M."/>
            <person name="Adams K.L."/>
            <person name="Batley J."/>
            <person name="Snowdon R.J."/>
            <person name="Tost J."/>
            <person name="Edwards D."/>
            <person name="Zhou Y."/>
            <person name="Hua W."/>
            <person name="Sharpe A.G."/>
            <person name="Paterson A.H."/>
            <person name="Guan C."/>
            <person name="Wincker P."/>
        </authorList>
    </citation>
    <scope>NUCLEOTIDE SEQUENCE [LARGE SCALE GENOMIC DNA]</scope>
    <source>
        <strain evidence="8">cv. Darmor-bzh</strain>
    </source>
</reference>
<comment type="similarity">
    <text evidence="1">Belongs to the DEFL family.</text>
</comment>
<evidence type="ECO:0000256" key="3">
    <source>
        <dbReference type="ARBA" id="ARBA00022577"/>
    </source>
</evidence>
<evidence type="ECO:0000313" key="7">
    <source>
        <dbReference type="EMBL" id="CDY46901.1"/>
    </source>
</evidence>
<evidence type="ECO:0000256" key="6">
    <source>
        <dbReference type="SAM" id="Phobius"/>
    </source>
</evidence>
<dbReference type="Pfam" id="PF07333">
    <property type="entry name" value="SLR1-BP"/>
    <property type="match status" value="1"/>
</dbReference>
<keyword evidence="6" id="KW-0472">Membrane</keyword>
<keyword evidence="8" id="KW-1185">Reference proteome</keyword>
<evidence type="ECO:0000256" key="1">
    <source>
        <dbReference type="ARBA" id="ARBA00006722"/>
    </source>
</evidence>
<accession>A0A078IAL5</accession>
<keyword evidence="5" id="KW-1015">Disulfide bond</keyword>
<proteinExistence type="inferred from homology"/>
<evidence type="ECO:0000256" key="2">
    <source>
        <dbReference type="ARBA" id="ARBA00022529"/>
    </source>
</evidence>
<dbReference type="EMBL" id="LK032689">
    <property type="protein sequence ID" value="CDY46901.1"/>
    <property type="molecule type" value="Genomic_DNA"/>
</dbReference>
<dbReference type="GO" id="GO:0031640">
    <property type="term" value="P:killing of cells of another organism"/>
    <property type="evidence" value="ECO:0007669"/>
    <property type="project" value="UniProtKB-KW"/>
</dbReference>
<protein>
    <submittedName>
        <fullName evidence="7">BnaA01g28010D protein</fullName>
    </submittedName>
</protein>
<keyword evidence="4" id="KW-0611">Plant defense</keyword>
<keyword evidence="3" id="KW-0295">Fungicide</keyword>
<evidence type="ECO:0000256" key="5">
    <source>
        <dbReference type="ARBA" id="ARBA00023157"/>
    </source>
</evidence>
<keyword evidence="6" id="KW-1133">Transmembrane helix</keyword>
<dbReference type="OMA" id="CFAMSEC"/>
<dbReference type="Gramene" id="CDY46901">
    <property type="protein sequence ID" value="CDY46901"/>
    <property type="gene ID" value="GSBRNA2T00086368001"/>
</dbReference>
<name>A0A078IAL5_BRANA</name>
<evidence type="ECO:0000313" key="8">
    <source>
        <dbReference type="Proteomes" id="UP000028999"/>
    </source>
</evidence>
<dbReference type="PaxDb" id="3708-A0A078IAL5"/>
<dbReference type="GO" id="GO:0050832">
    <property type="term" value="P:defense response to fungus"/>
    <property type="evidence" value="ECO:0007669"/>
    <property type="project" value="UniProtKB-KW"/>
</dbReference>
<sequence>MNCFAMSECVKGDIRLSFLNILVFYSPKIIINLFKALEMKKLFQISSPIIATFIIIAIGLVANEAYGNKNCTEILNTKEYSIPGGGVSDSAPCSGSSCVYLCKRKNANGVGTCIGPKKQEKCRCVYKCP</sequence>
<evidence type="ECO:0000256" key="4">
    <source>
        <dbReference type="ARBA" id="ARBA00022821"/>
    </source>
</evidence>
<dbReference type="Proteomes" id="UP000028999">
    <property type="component" value="Unassembled WGS sequence"/>
</dbReference>
<feature type="transmembrane region" description="Helical" evidence="6">
    <location>
        <begin position="14"/>
        <end position="31"/>
    </location>
</feature>
<gene>
    <name evidence="7" type="primary">BnaA01g28010D</name>
    <name evidence="7" type="ORF">GSBRNA2T00086368001</name>
</gene>
<dbReference type="InterPro" id="IPR010851">
    <property type="entry name" value="DEFL"/>
</dbReference>
<keyword evidence="2" id="KW-0929">Antimicrobial</keyword>
<keyword evidence="6" id="KW-0812">Transmembrane</keyword>